<keyword evidence="3" id="KW-1185">Reference proteome</keyword>
<dbReference type="Gene3D" id="3.40.50.720">
    <property type="entry name" value="NAD(P)-binding Rossmann-like Domain"/>
    <property type="match status" value="1"/>
</dbReference>
<protein>
    <submittedName>
        <fullName evidence="2">NADP-dependent oxidoreductase</fullName>
    </submittedName>
</protein>
<feature type="domain" description="Enoyl reductase (ER)" evidence="1">
    <location>
        <begin position="10"/>
        <end position="295"/>
    </location>
</feature>
<dbReference type="PANTHER" id="PTHR11695:SF294">
    <property type="entry name" value="RETICULON-4-INTERACTING PROTEIN 1, MITOCHONDRIAL"/>
    <property type="match status" value="1"/>
</dbReference>
<dbReference type="PANTHER" id="PTHR11695">
    <property type="entry name" value="ALCOHOL DEHYDROGENASE RELATED"/>
    <property type="match status" value="1"/>
</dbReference>
<gene>
    <name evidence="2" type="ORF">GW587_30365</name>
</gene>
<dbReference type="InterPro" id="IPR050700">
    <property type="entry name" value="YIM1/Zinc_Alcohol_DH_Fams"/>
</dbReference>
<accession>A0ABX0FVR2</accession>
<dbReference type="SMART" id="SM00829">
    <property type="entry name" value="PKS_ER"/>
    <property type="match status" value="1"/>
</dbReference>
<sequence length="297" mass="30526">MKSILLQGTGGPEKLVMVDAPIPVPKAGEVLVRVKAASVNAVDRRVREGYLSEWIPKPYTAGTDFSGVVEAVGPGSDLTVGSKVFGGIAPNSGCYAEYVVYQASELATIPDGVSFEQAAALPVAGLTAWAAVMDSVKLAPGARVLIQGAAGGVGHLAVQLAKLAGAHVTATASEKNLDFVRSLGADQVLDYRQSGFEQHLHGLSLVVDGVSAAGMARIYPAMNNGATLVSLFEAPPPAPVGIRTQHVATKTSRDRLTVLAELVASGKLVVNISGVFPLSAAGLAQESGKQGKIVLRP</sequence>
<comment type="caution">
    <text evidence="2">The sequence shown here is derived from an EMBL/GenBank/DDBJ whole genome shotgun (WGS) entry which is preliminary data.</text>
</comment>
<dbReference type="InterPro" id="IPR011032">
    <property type="entry name" value="GroES-like_sf"/>
</dbReference>
<dbReference type="InterPro" id="IPR013154">
    <property type="entry name" value="ADH-like_N"/>
</dbReference>
<dbReference type="Pfam" id="PF08240">
    <property type="entry name" value="ADH_N"/>
    <property type="match status" value="1"/>
</dbReference>
<evidence type="ECO:0000313" key="3">
    <source>
        <dbReference type="Proteomes" id="UP000666369"/>
    </source>
</evidence>
<evidence type="ECO:0000313" key="2">
    <source>
        <dbReference type="EMBL" id="NGZ88543.1"/>
    </source>
</evidence>
<organism evidence="2 3">
    <name type="scientific">Duganella aceris</name>
    <dbReference type="NCBI Taxonomy" id="2703883"/>
    <lineage>
        <taxon>Bacteria</taxon>
        <taxon>Pseudomonadati</taxon>
        <taxon>Pseudomonadota</taxon>
        <taxon>Betaproteobacteria</taxon>
        <taxon>Burkholderiales</taxon>
        <taxon>Oxalobacteraceae</taxon>
        <taxon>Telluria group</taxon>
        <taxon>Duganella</taxon>
    </lineage>
</organism>
<dbReference type="EMBL" id="JAADJT010000024">
    <property type="protein sequence ID" value="NGZ88543.1"/>
    <property type="molecule type" value="Genomic_DNA"/>
</dbReference>
<dbReference type="Gene3D" id="3.90.180.10">
    <property type="entry name" value="Medium-chain alcohol dehydrogenases, catalytic domain"/>
    <property type="match status" value="1"/>
</dbReference>
<dbReference type="SUPFAM" id="SSF51735">
    <property type="entry name" value="NAD(P)-binding Rossmann-fold domains"/>
    <property type="match status" value="1"/>
</dbReference>
<dbReference type="InterPro" id="IPR036291">
    <property type="entry name" value="NAD(P)-bd_dom_sf"/>
</dbReference>
<dbReference type="CDD" id="cd05289">
    <property type="entry name" value="MDR_like_2"/>
    <property type="match status" value="1"/>
</dbReference>
<reference evidence="3" key="1">
    <citation type="submission" date="2023-07" db="EMBL/GenBank/DDBJ databases">
        <title>Duganella aceri sp. nov., isolated from tree sap.</title>
        <authorList>
            <person name="Kim I.S."/>
        </authorList>
    </citation>
    <scope>NUCLEOTIDE SEQUENCE [LARGE SCALE GENOMIC DNA]</scope>
    <source>
        <strain evidence="3">SAP-35</strain>
    </source>
</reference>
<evidence type="ECO:0000259" key="1">
    <source>
        <dbReference type="SMART" id="SM00829"/>
    </source>
</evidence>
<proteinExistence type="predicted"/>
<dbReference type="Pfam" id="PF00107">
    <property type="entry name" value="ADH_zinc_N"/>
    <property type="match status" value="1"/>
</dbReference>
<name>A0ABX0FVR2_9BURK</name>
<dbReference type="Proteomes" id="UP000666369">
    <property type="component" value="Unassembled WGS sequence"/>
</dbReference>
<dbReference type="InterPro" id="IPR013149">
    <property type="entry name" value="ADH-like_C"/>
</dbReference>
<dbReference type="InterPro" id="IPR020843">
    <property type="entry name" value="ER"/>
</dbReference>
<dbReference type="SUPFAM" id="SSF50129">
    <property type="entry name" value="GroES-like"/>
    <property type="match status" value="1"/>
</dbReference>